<feature type="compositionally biased region" description="Low complexity" evidence="1">
    <location>
        <begin position="17"/>
        <end position="28"/>
    </location>
</feature>
<comment type="caution">
    <text evidence="3">The sequence shown here is derived from an EMBL/GenBank/DDBJ whole genome shotgun (WGS) entry which is preliminary data.</text>
</comment>
<protein>
    <recommendedName>
        <fullName evidence="2">HTH marR-type domain-containing protein</fullName>
    </recommendedName>
</protein>
<dbReference type="Gene3D" id="1.10.10.10">
    <property type="entry name" value="Winged helix-like DNA-binding domain superfamily/Winged helix DNA-binding domain"/>
    <property type="match status" value="1"/>
</dbReference>
<dbReference type="AlphaFoldDB" id="A0A8J3C522"/>
<dbReference type="GO" id="GO:0006950">
    <property type="term" value="P:response to stress"/>
    <property type="evidence" value="ECO:0007669"/>
    <property type="project" value="TreeGrafter"/>
</dbReference>
<dbReference type="GO" id="GO:0003700">
    <property type="term" value="F:DNA-binding transcription factor activity"/>
    <property type="evidence" value="ECO:0007669"/>
    <property type="project" value="InterPro"/>
</dbReference>
<dbReference type="InterPro" id="IPR036390">
    <property type="entry name" value="WH_DNA-bd_sf"/>
</dbReference>
<dbReference type="Proteomes" id="UP000656042">
    <property type="component" value="Unassembled WGS sequence"/>
</dbReference>
<reference evidence="3" key="2">
    <citation type="submission" date="2020-09" db="EMBL/GenBank/DDBJ databases">
        <authorList>
            <person name="Sun Q."/>
            <person name="Zhou Y."/>
        </authorList>
    </citation>
    <scope>NUCLEOTIDE SEQUENCE</scope>
    <source>
        <strain evidence="3">CGMCC 4.7299</strain>
    </source>
</reference>
<feature type="region of interest" description="Disordered" evidence="1">
    <location>
        <begin position="1"/>
        <end position="33"/>
    </location>
</feature>
<dbReference type="PANTHER" id="PTHR33164">
    <property type="entry name" value="TRANSCRIPTIONAL REGULATOR, MARR FAMILY"/>
    <property type="match status" value="1"/>
</dbReference>
<organism evidence="3 4">
    <name type="scientific">Mangrovihabitans endophyticus</name>
    <dbReference type="NCBI Taxonomy" id="1751298"/>
    <lineage>
        <taxon>Bacteria</taxon>
        <taxon>Bacillati</taxon>
        <taxon>Actinomycetota</taxon>
        <taxon>Actinomycetes</taxon>
        <taxon>Micromonosporales</taxon>
        <taxon>Micromonosporaceae</taxon>
        <taxon>Mangrovihabitans</taxon>
    </lineage>
</organism>
<feature type="domain" description="HTH marR-type" evidence="2">
    <location>
        <begin position="31"/>
        <end position="165"/>
    </location>
</feature>
<dbReference type="InterPro" id="IPR039422">
    <property type="entry name" value="MarR/SlyA-like"/>
</dbReference>
<dbReference type="InterPro" id="IPR036388">
    <property type="entry name" value="WH-like_DNA-bd_sf"/>
</dbReference>
<dbReference type="InterPro" id="IPR000835">
    <property type="entry name" value="HTH_MarR-typ"/>
</dbReference>
<evidence type="ECO:0000259" key="2">
    <source>
        <dbReference type="PROSITE" id="PS50995"/>
    </source>
</evidence>
<evidence type="ECO:0000313" key="4">
    <source>
        <dbReference type="Proteomes" id="UP000656042"/>
    </source>
</evidence>
<gene>
    <name evidence="3" type="ORF">GCM10012284_51640</name>
</gene>
<keyword evidence="4" id="KW-1185">Reference proteome</keyword>
<accession>A0A8J3C522</accession>
<reference evidence="3" key="1">
    <citation type="journal article" date="2014" name="Int. J. Syst. Evol. Microbiol.">
        <title>Complete genome sequence of Corynebacterium casei LMG S-19264T (=DSM 44701T), isolated from a smear-ripened cheese.</title>
        <authorList>
            <consortium name="US DOE Joint Genome Institute (JGI-PGF)"/>
            <person name="Walter F."/>
            <person name="Albersmeier A."/>
            <person name="Kalinowski J."/>
            <person name="Ruckert C."/>
        </authorList>
    </citation>
    <scope>NUCLEOTIDE SEQUENCE</scope>
    <source>
        <strain evidence="3">CGMCC 4.7299</strain>
    </source>
</reference>
<evidence type="ECO:0000313" key="3">
    <source>
        <dbReference type="EMBL" id="GGL10555.1"/>
    </source>
</evidence>
<name>A0A8J3C522_9ACTN</name>
<dbReference type="PANTHER" id="PTHR33164:SF43">
    <property type="entry name" value="HTH-TYPE TRANSCRIPTIONAL REPRESSOR YETL"/>
    <property type="match status" value="1"/>
</dbReference>
<dbReference type="SUPFAM" id="SSF46785">
    <property type="entry name" value="Winged helix' DNA-binding domain"/>
    <property type="match status" value="1"/>
</dbReference>
<proteinExistence type="predicted"/>
<dbReference type="PROSITE" id="PS50995">
    <property type="entry name" value="HTH_MARR_2"/>
    <property type="match status" value="1"/>
</dbReference>
<dbReference type="EMBL" id="BMMX01000034">
    <property type="protein sequence ID" value="GGL10555.1"/>
    <property type="molecule type" value="Genomic_DNA"/>
</dbReference>
<evidence type="ECO:0000256" key="1">
    <source>
        <dbReference type="SAM" id="MobiDB-lite"/>
    </source>
</evidence>
<dbReference type="Pfam" id="PF12802">
    <property type="entry name" value="MarR_2"/>
    <property type="match status" value="1"/>
</dbReference>
<sequence length="177" mass="19398">MATEHRNPGTKRQAGIASPASTNAAPSTDTHPPMATLLREGFRWFAERLNEAAAAGGERRISGAAAIVISYLHPEGSRSADIARAMGVSRQHIHTVVRELTDAHIVTTTADPTSRRDRLIILTPDGEQRRHRALTTLADLETELAQHLGTSEFTQLRDLLTRLWSPTSSLPPRQGRE</sequence>